<dbReference type="Gene3D" id="3.30.9.10">
    <property type="entry name" value="D-Amino Acid Oxidase, subunit A, domain 2"/>
    <property type="match status" value="1"/>
</dbReference>
<keyword evidence="3 7" id="KW-0285">Flavoprotein</keyword>
<dbReference type="EMBL" id="JABGBN010000002">
    <property type="protein sequence ID" value="NOL51374.1"/>
    <property type="molecule type" value="Genomic_DNA"/>
</dbReference>
<comment type="caution">
    <text evidence="9">The sequence shown here is derived from an EMBL/GenBank/DDBJ whole genome shotgun (WGS) entry which is preliminary data.</text>
</comment>
<dbReference type="SUPFAM" id="SSF54373">
    <property type="entry name" value="FAD-linked reductases, C-terminal domain"/>
    <property type="match status" value="1"/>
</dbReference>
<keyword evidence="4 7" id="KW-0274">FAD</keyword>
<protein>
    <recommendedName>
        <fullName evidence="7">D-amino acid dehydrogenase</fullName>
        <ecNumber evidence="7">1.4.99.-</ecNumber>
    </recommendedName>
</protein>
<dbReference type="SUPFAM" id="SSF51905">
    <property type="entry name" value="FAD/NAD(P)-binding domain"/>
    <property type="match status" value="1"/>
</dbReference>
<feature type="domain" description="FAD dependent oxidoreductase" evidence="8">
    <location>
        <begin position="3"/>
        <end position="398"/>
    </location>
</feature>
<dbReference type="RefSeq" id="WP_171680057.1">
    <property type="nucleotide sequence ID" value="NZ_JABGBN010000002.1"/>
</dbReference>
<dbReference type="PANTHER" id="PTHR13847">
    <property type="entry name" value="SARCOSINE DEHYDROGENASE-RELATED"/>
    <property type="match status" value="1"/>
</dbReference>
<evidence type="ECO:0000256" key="7">
    <source>
        <dbReference type="HAMAP-Rule" id="MF_01202"/>
    </source>
</evidence>
<reference evidence="9 10" key="1">
    <citation type="submission" date="2020-05" db="EMBL/GenBank/DDBJ databases">
        <authorList>
            <person name="Niu N."/>
        </authorList>
    </citation>
    <scope>NUCLEOTIDE SEQUENCE [LARGE SCALE GENOMIC DNA]</scope>
    <source>
        <strain evidence="9 10">3340-03</strain>
    </source>
</reference>
<evidence type="ECO:0000256" key="4">
    <source>
        <dbReference type="ARBA" id="ARBA00022827"/>
    </source>
</evidence>
<evidence type="ECO:0000256" key="5">
    <source>
        <dbReference type="ARBA" id="ARBA00023002"/>
    </source>
</evidence>
<comment type="function">
    <text evidence="7">Oxidative deamination of D-amino acids.</text>
</comment>
<dbReference type="GO" id="GO:0005886">
    <property type="term" value="C:plasma membrane"/>
    <property type="evidence" value="ECO:0007669"/>
    <property type="project" value="TreeGrafter"/>
</dbReference>
<keyword evidence="10" id="KW-1185">Reference proteome</keyword>
<proteinExistence type="inferred from homology"/>
<evidence type="ECO:0000256" key="1">
    <source>
        <dbReference type="ARBA" id="ARBA00001974"/>
    </source>
</evidence>
<evidence type="ECO:0000259" key="8">
    <source>
        <dbReference type="Pfam" id="PF01266"/>
    </source>
</evidence>
<comment type="catalytic activity">
    <reaction evidence="6 7">
        <text>a D-alpha-amino acid + A + H2O = a 2-oxocarboxylate + AH2 + NH4(+)</text>
        <dbReference type="Rhea" id="RHEA:18125"/>
        <dbReference type="ChEBI" id="CHEBI:13193"/>
        <dbReference type="ChEBI" id="CHEBI:15377"/>
        <dbReference type="ChEBI" id="CHEBI:17499"/>
        <dbReference type="ChEBI" id="CHEBI:28938"/>
        <dbReference type="ChEBI" id="CHEBI:35179"/>
        <dbReference type="ChEBI" id="CHEBI:59871"/>
    </reaction>
</comment>
<dbReference type="InterPro" id="IPR006076">
    <property type="entry name" value="FAD-dep_OxRdtase"/>
</dbReference>
<evidence type="ECO:0000313" key="9">
    <source>
        <dbReference type="EMBL" id="NOL51374.1"/>
    </source>
</evidence>
<dbReference type="GO" id="GO:0008718">
    <property type="term" value="F:D-amino-acid dehydrogenase activity"/>
    <property type="evidence" value="ECO:0007669"/>
    <property type="project" value="UniProtKB-UniRule"/>
</dbReference>
<dbReference type="GO" id="GO:0005737">
    <property type="term" value="C:cytoplasm"/>
    <property type="evidence" value="ECO:0007669"/>
    <property type="project" value="TreeGrafter"/>
</dbReference>
<dbReference type="PANTHER" id="PTHR13847:SF280">
    <property type="entry name" value="D-AMINO ACID DEHYDROGENASE"/>
    <property type="match status" value="1"/>
</dbReference>
<dbReference type="InterPro" id="IPR036188">
    <property type="entry name" value="FAD/NAD-bd_sf"/>
</dbReference>
<organism evidence="9 10">
    <name type="scientific">Pelistega suis</name>
    <dbReference type="NCBI Taxonomy" id="1631957"/>
    <lineage>
        <taxon>Bacteria</taxon>
        <taxon>Pseudomonadati</taxon>
        <taxon>Pseudomonadota</taxon>
        <taxon>Betaproteobacteria</taxon>
        <taxon>Burkholderiales</taxon>
        <taxon>Alcaligenaceae</taxon>
        <taxon>Pelistega</taxon>
    </lineage>
</organism>
<dbReference type="Proteomes" id="UP000537862">
    <property type="component" value="Unassembled WGS sequence"/>
</dbReference>
<dbReference type="GO" id="GO:0055130">
    <property type="term" value="P:D-alanine catabolic process"/>
    <property type="evidence" value="ECO:0007669"/>
    <property type="project" value="TreeGrafter"/>
</dbReference>
<name>A0A849P4U9_9BURK</name>
<dbReference type="FunFam" id="3.50.50.60:FF:000020">
    <property type="entry name" value="D-amino acid dehydrogenase"/>
    <property type="match status" value="1"/>
</dbReference>
<dbReference type="Pfam" id="PF01266">
    <property type="entry name" value="DAO"/>
    <property type="match status" value="1"/>
</dbReference>
<feature type="binding site" evidence="7">
    <location>
        <begin position="3"/>
        <end position="17"/>
    </location>
    <ligand>
        <name>FAD</name>
        <dbReference type="ChEBI" id="CHEBI:57692"/>
    </ligand>
</feature>
<comment type="cofactor">
    <cofactor evidence="1 7">
        <name>FAD</name>
        <dbReference type="ChEBI" id="CHEBI:57692"/>
    </cofactor>
</comment>
<evidence type="ECO:0000313" key="10">
    <source>
        <dbReference type="Proteomes" id="UP000537862"/>
    </source>
</evidence>
<accession>A0A849P4U9</accession>
<dbReference type="EC" id="1.4.99.-" evidence="7"/>
<evidence type="ECO:0000256" key="6">
    <source>
        <dbReference type="ARBA" id="ARBA00047884"/>
    </source>
</evidence>
<dbReference type="InterPro" id="IPR023080">
    <property type="entry name" value="DadA"/>
</dbReference>
<dbReference type="Gene3D" id="3.50.50.60">
    <property type="entry name" value="FAD/NAD(P)-binding domain"/>
    <property type="match status" value="2"/>
</dbReference>
<comment type="similarity">
    <text evidence="2 7">Belongs to the DadA oxidoreductase family.</text>
</comment>
<dbReference type="HAMAP" id="MF_01202">
    <property type="entry name" value="DadA"/>
    <property type="match status" value="1"/>
</dbReference>
<evidence type="ECO:0000256" key="2">
    <source>
        <dbReference type="ARBA" id="ARBA00009410"/>
    </source>
</evidence>
<gene>
    <name evidence="7" type="primary">dadA</name>
    <name evidence="9" type="ORF">HKX39_04180</name>
</gene>
<sequence length="418" mass="46331">MHIFVLGSGVVGTTTAYYLAKKGFEVTVIDRQEGPALETSFANAGQISPGYASPWAAPGVPLKAIKWMLQKHSPLIMKPTSDLTQYRWIWQLIKNCNPKSYAINKERMVRMSEYSRDCIDQLRAETGIAYEGRQKGTIQLFRKQQQLDGVSKDVKVLEEMGTPYEILDRQGILSYEPGLSGTINEFVGALRLPNDETGDCFMFTQALANLAKEAGVKFKFNHSIDRFEYKNGQIQGVWVNGQLETADAYVVALGSYSTAMLKPIGIDVPIYPLKGFSLTIPISDESKAPQSTVLDETYKVALTRFDNRIRMGGMAGVNGFDLSLKQKYRDTLHEVFNHVFPGGGHLEEATFWTGLRPATPDGTPIVGKTRYSNLWINSGHGTLGWTMSCGSAKYLADLMAGEQPQISTEGFDLSRYSA</sequence>
<dbReference type="AlphaFoldDB" id="A0A849P4U9"/>
<keyword evidence="5 7" id="KW-0560">Oxidoreductase</keyword>
<dbReference type="NCBIfam" id="NF001933">
    <property type="entry name" value="PRK00711.1"/>
    <property type="match status" value="1"/>
</dbReference>
<evidence type="ECO:0000256" key="3">
    <source>
        <dbReference type="ARBA" id="ARBA00022630"/>
    </source>
</evidence>